<dbReference type="STRING" id="158441.A0A226DHV4"/>
<organism evidence="1 2">
    <name type="scientific">Folsomia candida</name>
    <name type="common">Springtail</name>
    <dbReference type="NCBI Taxonomy" id="158441"/>
    <lineage>
        <taxon>Eukaryota</taxon>
        <taxon>Metazoa</taxon>
        <taxon>Ecdysozoa</taxon>
        <taxon>Arthropoda</taxon>
        <taxon>Hexapoda</taxon>
        <taxon>Collembola</taxon>
        <taxon>Entomobryomorpha</taxon>
        <taxon>Isotomoidea</taxon>
        <taxon>Isotomidae</taxon>
        <taxon>Proisotominae</taxon>
        <taxon>Folsomia</taxon>
    </lineage>
</organism>
<dbReference type="Gene3D" id="3.40.50.1820">
    <property type="entry name" value="alpha/beta hydrolase"/>
    <property type="match status" value="2"/>
</dbReference>
<name>A0A226DHV4_FOLCA</name>
<dbReference type="Proteomes" id="UP000198287">
    <property type="component" value="Unassembled WGS sequence"/>
</dbReference>
<reference evidence="1 2" key="1">
    <citation type="submission" date="2015-12" db="EMBL/GenBank/DDBJ databases">
        <title>The genome of Folsomia candida.</title>
        <authorList>
            <person name="Faddeeva A."/>
            <person name="Derks M.F."/>
            <person name="Anvar Y."/>
            <person name="Smit S."/>
            <person name="Van Straalen N."/>
            <person name="Roelofs D."/>
        </authorList>
    </citation>
    <scope>NUCLEOTIDE SEQUENCE [LARGE SCALE GENOMIC DNA]</scope>
    <source>
        <strain evidence="1 2">VU population</strain>
        <tissue evidence="1">Whole body</tissue>
    </source>
</reference>
<dbReference type="GO" id="GO:0008474">
    <property type="term" value="F:palmitoyl-(protein) hydrolase activity"/>
    <property type="evidence" value="ECO:0007669"/>
    <property type="project" value="TreeGrafter"/>
</dbReference>
<gene>
    <name evidence="1" type="ORF">Fcan01_21375</name>
</gene>
<dbReference type="PANTHER" id="PTHR12277">
    <property type="entry name" value="ALPHA/BETA HYDROLASE DOMAIN-CONTAINING PROTEIN"/>
    <property type="match status" value="1"/>
</dbReference>
<comment type="caution">
    <text evidence="1">The sequence shown here is derived from an EMBL/GenBank/DDBJ whole genome shotgun (WGS) entry which is preliminary data.</text>
</comment>
<dbReference type="AlphaFoldDB" id="A0A226DHV4"/>
<protein>
    <submittedName>
        <fullName evidence="1">Alpha/beta hydrolase domain-containing protein 13</fullName>
    </submittedName>
</protein>
<accession>A0A226DHV4</accession>
<dbReference type="InterPro" id="IPR029058">
    <property type="entry name" value="AB_hydrolase_fold"/>
</dbReference>
<proteinExistence type="predicted"/>
<keyword evidence="2" id="KW-1185">Reference proteome</keyword>
<sequence length="489" mass="54721">SIRLEEVEELVRRKLDEMKTTKCSPISVMVEGVQEFFASKLDVMKARIKSSPGDVQLEEVDALVSCTMAEMESRLRAVEREMWTMVCGVEEEERESERSTVTERGDDGGATCCLGSMKPPSIILRNMILPKDLWPAFPRGLNLSVSDYFLYQPGFPTRANIRTILKPSAYDLQYEEVWLTTKDHVDIYAFLIKTKLGNTHSCPTLIFFHGNAGSIGDRLENVKILLDDLSLNIFLVEYRGYGPSKGVPSERGLYRDAKAAFRYVTTRSDLDARKIFVFGRSLGKYLFRWQSDDMNMLCTRIVGRCAIIVWPCCVGGAVAIHLASRKATRGRLAGVIVENSFTSVPSIAKKVIDFPGIRYLPRWFYNNKFDNKVKVGAIVAPALFISSENDEIVPAGMMHKLYALTGSDKKSFAKIDAGHNDAFEADAYTRLLHDFIQSALSVTSTPDDVCAPVKTAPPPDGKISRLDSEEDMWEDILVSETTTKLLLTS</sequence>
<dbReference type="GO" id="GO:0016020">
    <property type="term" value="C:membrane"/>
    <property type="evidence" value="ECO:0007669"/>
    <property type="project" value="TreeGrafter"/>
</dbReference>
<dbReference type="SUPFAM" id="SSF53474">
    <property type="entry name" value="alpha/beta-Hydrolases"/>
    <property type="match status" value="1"/>
</dbReference>
<evidence type="ECO:0000313" key="1">
    <source>
        <dbReference type="EMBL" id="OXA43766.1"/>
    </source>
</evidence>
<dbReference type="OrthoDB" id="10249433at2759"/>
<dbReference type="EMBL" id="LNIX01000021">
    <property type="protein sequence ID" value="OXA43766.1"/>
    <property type="molecule type" value="Genomic_DNA"/>
</dbReference>
<evidence type="ECO:0000313" key="2">
    <source>
        <dbReference type="Proteomes" id="UP000198287"/>
    </source>
</evidence>
<feature type="non-terminal residue" evidence="1">
    <location>
        <position position="1"/>
    </location>
</feature>
<keyword evidence="1" id="KW-0378">Hydrolase</keyword>
<dbReference type="PANTHER" id="PTHR12277:SF81">
    <property type="entry name" value="PROTEIN ABHD13"/>
    <property type="match status" value="1"/>
</dbReference>